<feature type="compositionally biased region" description="Low complexity" evidence="1">
    <location>
        <begin position="279"/>
        <end position="288"/>
    </location>
</feature>
<protein>
    <submittedName>
        <fullName evidence="3">Uncharacterized protein</fullName>
    </submittedName>
</protein>
<dbReference type="Proteomes" id="UP000095751">
    <property type="component" value="Unassembled WGS sequence"/>
</dbReference>
<evidence type="ECO:0000256" key="1">
    <source>
        <dbReference type="SAM" id="MobiDB-lite"/>
    </source>
</evidence>
<dbReference type="InParanoid" id="A0A1E7ETL2"/>
<reference evidence="3 4" key="1">
    <citation type="submission" date="2016-09" db="EMBL/GenBank/DDBJ databases">
        <title>Extensive genetic diversity and differential bi-allelic expression allows diatom success in the polar Southern Ocean.</title>
        <authorList>
            <consortium name="DOE Joint Genome Institute"/>
            <person name="Mock T."/>
            <person name="Otillar R.P."/>
            <person name="Strauss J."/>
            <person name="Dupont C."/>
            <person name="Frickenhaus S."/>
            <person name="Maumus F."/>
            <person name="Mcmullan M."/>
            <person name="Sanges R."/>
            <person name="Schmutz J."/>
            <person name="Toseland A."/>
            <person name="Valas R."/>
            <person name="Veluchamy A."/>
            <person name="Ward B.J."/>
            <person name="Allen A."/>
            <person name="Barry K."/>
            <person name="Falciatore A."/>
            <person name="Ferrante M."/>
            <person name="Fortunato A.E."/>
            <person name="Gloeckner G."/>
            <person name="Gruber A."/>
            <person name="Hipkin R."/>
            <person name="Janech M."/>
            <person name="Kroth P."/>
            <person name="Leese F."/>
            <person name="Lindquist E."/>
            <person name="Lyon B.R."/>
            <person name="Martin J."/>
            <person name="Mayer C."/>
            <person name="Parker M."/>
            <person name="Quesneville H."/>
            <person name="Raymond J."/>
            <person name="Uhlig C."/>
            <person name="Valentin K.U."/>
            <person name="Worden A.Z."/>
            <person name="Armbrust E.V."/>
            <person name="Bowler C."/>
            <person name="Green B."/>
            <person name="Moulton V."/>
            <person name="Van Oosterhout C."/>
            <person name="Grigoriev I."/>
        </authorList>
    </citation>
    <scope>NUCLEOTIDE SEQUENCE [LARGE SCALE GENOMIC DNA]</scope>
    <source>
        <strain evidence="3 4">CCMP1102</strain>
    </source>
</reference>
<dbReference type="AlphaFoldDB" id="A0A1E7ETL2"/>
<evidence type="ECO:0000256" key="2">
    <source>
        <dbReference type="SAM" id="SignalP"/>
    </source>
</evidence>
<keyword evidence="4" id="KW-1185">Reference proteome</keyword>
<gene>
    <name evidence="3" type="ORF">FRACYDRAFT_212103</name>
</gene>
<name>A0A1E7ETL2_9STRA</name>
<feature type="compositionally biased region" description="Acidic residues" evidence="1">
    <location>
        <begin position="316"/>
        <end position="330"/>
    </location>
</feature>
<dbReference type="KEGG" id="fcy:FRACYDRAFT_212103"/>
<evidence type="ECO:0000313" key="4">
    <source>
        <dbReference type="Proteomes" id="UP000095751"/>
    </source>
</evidence>
<dbReference type="OrthoDB" id="43142at2759"/>
<proteinExistence type="predicted"/>
<sequence length="330" mass="37782">MYQHAYCLTIFSLLLAWSDGFHHHQRKTTTPCFASSSVLFRDQRQSFHSEIKDSNVKHLIPFFLDRFDTITSAGLKNVQTAGDVKPIKRIKDLNGPLTYMFFSFLLARKYNNLIKNYFYWLFNAFLVKWYRARYVFKIPVWDRQPNWNNVITSKEQEKDLKAFTCKTCGSTIFIAKTREFFFEGHTGIGGLGCFSCGTKGKDNFVMDRDRICEDVADIDDYFEYERPLDFIDAAERRALLKEAGGDEDKANSILVERDESELSMSDVDVEVEESEEEITSSAQATEESVASPSPLDTPATEPKKKKTKSAPSVSDGDSDEDLDLLDMDDL</sequence>
<feature type="region of interest" description="Disordered" evidence="1">
    <location>
        <begin position="250"/>
        <end position="330"/>
    </location>
</feature>
<accession>A0A1E7ETL2</accession>
<organism evidence="3 4">
    <name type="scientific">Fragilariopsis cylindrus CCMP1102</name>
    <dbReference type="NCBI Taxonomy" id="635003"/>
    <lineage>
        <taxon>Eukaryota</taxon>
        <taxon>Sar</taxon>
        <taxon>Stramenopiles</taxon>
        <taxon>Ochrophyta</taxon>
        <taxon>Bacillariophyta</taxon>
        <taxon>Bacillariophyceae</taxon>
        <taxon>Bacillariophycidae</taxon>
        <taxon>Bacillariales</taxon>
        <taxon>Bacillariaceae</taxon>
        <taxon>Fragilariopsis</taxon>
    </lineage>
</organism>
<feature type="signal peptide" evidence="2">
    <location>
        <begin position="1"/>
        <end position="20"/>
    </location>
</feature>
<feature type="chain" id="PRO_5009192230" evidence="2">
    <location>
        <begin position="21"/>
        <end position="330"/>
    </location>
</feature>
<evidence type="ECO:0000313" key="3">
    <source>
        <dbReference type="EMBL" id="OEU09368.1"/>
    </source>
</evidence>
<keyword evidence="2" id="KW-0732">Signal</keyword>
<dbReference type="EMBL" id="KV784375">
    <property type="protein sequence ID" value="OEU09368.1"/>
    <property type="molecule type" value="Genomic_DNA"/>
</dbReference>
<feature type="compositionally biased region" description="Acidic residues" evidence="1">
    <location>
        <begin position="267"/>
        <end position="278"/>
    </location>
</feature>